<evidence type="ECO:0000313" key="2">
    <source>
        <dbReference type="Proteomes" id="UP000031565"/>
    </source>
</evidence>
<evidence type="ECO:0000313" key="1">
    <source>
        <dbReference type="EMBL" id="PQM30232.1"/>
    </source>
</evidence>
<keyword evidence="2" id="KW-1185">Reference proteome</keyword>
<organism evidence="1 2">
    <name type="scientific">Spiroplasma poulsonii</name>
    <dbReference type="NCBI Taxonomy" id="2138"/>
    <lineage>
        <taxon>Bacteria</taxon>
        <taxon>Bacillati</taxon>
        <taxon>Mycoplasmatota</taxon>
        <taxon>Mollicutes</taxon>
        <taxon>Entomoplasmatales</taxon>
        <taxon>Spiroplasmataceae</taxon>
        <taxon>Spiroplasma</taxon>
    </lineage>
</organism>
<sequence>MRLVNGKDILFKSHRKDILQKLNWWYETYKIKEKLDKNELTASLMGKTIFGLLETKMAILIYELTLLTLHHE</sequence>
<accession>A0A2P6F9V2</accession>
<dbReference type="Proteomes" id="UP000031565">
    <property type="component" value="Unassembled WGS sequence"/>
</dbReference>
<reference evidence="1 2" key="1">
    <citation type="journal article" date="2015" name="MBio">
        <title>Genome sequence of the Drosophila melanogaster male-killing Spiroplasma strain MSRO endosymbiont.</title>
        <authorList>
            <person name="Paredes J.C."/>
            <person name="Herren J.K."/>
            <person name="Schupfer F."/>
            <person name="Marin R."/>
            <person name="Claverol S."/>
            <person name="Kuo C.H."/>
            <person name="Lemaitre B."/>
            <person name="Beven L."/>
        </authorList>
    </citation>
    <scope>NUCLEOTIDE SEQUENCE [LARGE SCALE GENOMIC DNA]</scope>
    <source>
        <strain evidence="1 2">MSRO</strain>
    </source>
</reference>
<comment type="caution">
    <text evidence="1">The sequence shown here is derived from an EMBL/GenBank/DDBJ whole genome shotgun (WGS) entry which is preliminary data.</text>
</comment>
<proteinExistence type="predicted"/>
<dbReference type="RefSeq" id="WP_105629116.1">
    <property type="nucleotide sequence ID" value="NZ_JTLV02000003.1"/>
</dbReference>
<gene>
    <name evidence="1" type="ORF">SMSRO_SF025110</name>
</gene>
<dbReference type="EMBL" id="JTLV02000003">
    <property type="protein sequence ID" value="PQM30232.1"/>
    <property type="molecule type" value="Genomic_DNA"/>
</dbReference>
<dbReference type="AlphaFoldDB" id="A0A2P6F9V2"/>
<protein>
    <submittedName>
        <fullName evidence="1">Uncharacterized protein</fullName>
    </submittedName>
</protein>
<name>A0A2P6F9V2_9MOLU</name>